<gene>
    <name evidence="19" type="primary">phoR</name>
    <name evidence="19" type="ORF">EYS42_14410</name>
</gene>
<dbReference type="Gene3D" id="3.30.565.10">
    <property type="entry name" value="Histidine kinase-like ATPase, C-terminal domain"/>
    <property type="match status" value="1"/>
</dbReference>
<comment type="caution">
    <text evidence="19">The sequence shown here is derived from an EMBL/GenBank/DDBJ whole genome shotgun (WGS) entry which is preliminary data.</text>
</comment>
<proteinExistence type="predicted"/>
<dbReference type="SMART" id="SM00387">
    <property type="entry name" value="HATPase_c"/>
    <property type="match status" value="1"/>
</dbReference>
<keyword evidence="14" id="KW-1133">Transmembrane helix</keyword>
<keyword evidence="5" id="KW-0813">Transport</keyword>
<dbReference type="Gene3D" id="3.30.450.20">
    <property type="entry name" value="PAS domain"/>
    <property type="match status" value="1"/>
</dbReference>
<evidence type="ECO:0000256" key="10">
    <source>
        <dbReference type="ARBA" id="ARBA00022692"/>
    </source>
</evidence>
<evidence type="ECO:0000256" key="16">
    <source>
        <dbReference type="ARBA" id="ARBA00023136"/>
    </source>
</evidence>
<dbReference type="InterPro" id="IPR035965">
    <property type="entry name" value="PAS-like_dom_sf"/>
</dbReference>
<reference evidence="19 20" key="1">
    <citation type="submission" date="2019-02" db="EMBL/GenBank/DDBJ databases">
        <title>Aquabacterium sp. strain KMB7.</title>
        <authorList>
            <person name="Chen W.-M."/>
        </authorList>
    </citation>
    <scope>NUCLEOTIDE SEQUENCE [LARGE SCALE GENOMIC DNA]</scope>
    <source>
        <strain evidence="19 20">KMB7</strain>
    </source>
</reference>
<evidence type="ECO:0000256" key="14">
    <source>
        <dbReference type="ARBA" id="ARBA00022989"/>
    </source>
</evidence>
<evidence type="ECO:0000256" key="7">
    <source>
        <dbReference type="ARBA" id="ARBA00022553"/>
    </source>
</evidence>
<keyword evidence="6" id="KW-1003">Cell membrane</keyword>
<evidence type="ECO:0000256" key="5">
    <source>
        <dbReference type="ARBA" id="ARBA00022448"/>
    </source>
</evidence>
<dbReference type="EMBL" id="SIXI01000006">
    <property type="protein sequence ID" value="TBO28865.1"/>
    <property type="molecule type" value="Genomic_DNA"/>
</dbReference>
<keyword evidence="15" id="KW-0902">Two-component regulatory system</keyword>
<evidence type="ECO:0000256" key="1">
    <source>
        <dbReference type="ARBA" id="ARBA00000085"/>
    </source>
</evidence>
<dbReference type="FunFam" id="1.10.287.130:FF:000001">
    <property type="entry name" value="Two-component sensor histidine kinase"/>
    <property type="match status" value="1"/>
</dbReference>
<evidence type="ECO:0000256" key="15">
    <source>
        <dbReference type="ARBA" id="ARBA00023012"/>
    </source>
</evidence>
<dbReference type="Gene3D" id="1.10.287.130">
    <property type="match status" value="1"/>
</dbReference>
<dbReference type="SMART" id="SM00388">
    <property type="entry name" value="HisKA"/>
    <property type="match status" value="1"/>
</dbReference>
<evidence type="ECO:0000313" key="19">
    <source>
        <dbReference type="EMBL" id="TBO28865.1"/>
    </source>
</evidence>
<dbReference type="InterPro" id="IPR014310">
    <property type="entry name" value="Sig_transdc_His_kinase_PhoR"/>
</dbReference>
<evidence type="ECO:0000256" key="11">
    <source>
        <dbReference type="ARBA" id="ARBA00022741"/>
    </source>
</evidence>
<dbReference type="InterPro" id="IPR036890">
    <property type="entry name" value="HATPase_C_sf"/>
</dbReference>
<dbReference type="InterPro" id="IPR005467">
    <property type="entry name" value="His_kinase_dom"/>
</dbReference>
<evidence type="ECO:0000256" key="2">
    <source>
        <dbReference type="ARBA" id="ARBA00004429"/>
    </source>
</evidence>
<organism evidence="19 20">
    <name type="scientific">Aquabacterium lacunae</name>
    <dbReference type="NCBI Taxonomy" id="2528630"/>
    <lineage>
        <taxon>Bacteria</taxon>
        <taxon>Pseudomonadati</taxon>
        <taxon>Pseudomonadota</taxon>
        <taxon>Betaproteobacteria</taxon>
        <taxon>Burkholderiales</taxon>
        <taxon>Aquabacterium</taxon>
    </lineage>
</organism>
<dbReference type="PRINTS" id="PR00344">
    <property type="entry name" value="BCTRLSENSOR"/>
</dbReference>
<comment type="catalytic activity">
    <reaction evidence="1">
        <text>ATP + protein L-histidine = ADP + protein N-phospho-L-histidine.</text>
        <dbReference type="EC" id="2.7.13.3"/>
    </reaction>
</comment>
<dbReference type="CDD" id="cd00130">
    <property type="entry name" value="PAS"/>
    <property type="match status" value="1"/>
</dbReference>
<dbReference type="NCBIfam" id="TIGR02966">
    <property type="entry name" value="phoR_proteo"/>
    <property type="match status" value="1"/>
</dbReference>
<dbReference type="Pfam" id="PF00512">
    <property type="entry name" value="HisKA"/>
    <property type="match status" value="1"/>
</dbReference>
<comment type="function">
    <text evidence="17">Member of the two-component regulatory system PhoR/PhoB involved in the phosphate regulon genes expression. PhoR may function as a membrane-associated protein kinase that phosphorylates PhoB in response to environmental signals.</text>
</comment>
<dbReference type="GO" id="GO:0016036">
    <property type="term" value="P:cellular response to phosphate starvation"/>
    <property type="evidence" value="ECO:0007669"/>
    <property type="project" value="TreeGrafter"/>
</dbReference>
<evidence type="ECO:0000256" key="12">
    <source>
        <dbReference type="ARBA" id="ARBA00022777"/>
    </source>
</evidence>
<dbReference type="InterPro" id="IPR003661">
    <property type="entry name" value="HisK_dim/P_dom"/>
</dbReference>
<evidence type="ECO:0000256" key="6">
    <source>
        <dbReference type="ARBA" id="ARBA00022475"/>
    </source>
</evidence>
<keyword evidence="7" id="KW-0597">Phosphoprotein</keyword>
<protein>
    <recommendedName>
        <fullName evidence="4">Phosphate regulon sensor protein PhoR</fullName>
        <ecNumber evidence="3">2.7.13.3</ecNumber>
    </recommendedName>
</protein>
<dbReference type="Proteomes" id="UP000292120">
    <property type="component" value="Unassembled WGS sequence"/>
</dbReference>
<evidence type="ECO:0000256" key="17">
    <source>
        <dbReference type="ARBA" id="ARBA00025207"/>
    </source>
</evidence>
<dbReference type="FunFam" id="3.30.565.10:FF:000006">
    <property type="entry name" value="Sensor histidine kinase WalK"/>
    <property type="match status" value="1"/>
</dbReference>
<dbReference type="InterPro" id="IPR000014">
    <property type="entry name" value="PAS"/>
</dbReference>
<dbReference type="GO" id="GO:0005524">
    <property type="term" value="F:ATP binding"/>
    <property type="evidence" value="ECO:0007669"/>
    <property type="project" value="UniProtKB-KW"/>
</dbReference>
<dbReference type="Pfam" id="PF02518">
    <property type="entry name" value="HATPase_c"/>
    <property type="match status" value="1"/>
</dbReference>
<dbReference type="GO" id="GO:0005886">
    <property type="term" value="C:plasma membrane"/>
    <property type="evidence" value="ECO:0007669"/>
    <property type="project" value="UniProtKB-SubCell"/>
</dbReference>
<evidence type="ECO:0000256" key="13">
    <source>
        <dbReference type="ARBA" id="ARBA00022840"/>
    </source>
</evidence>
<sequence>MGYPTTISVALAAGSVLALSVVDTLKGYALLDWLRAPEIDAPPLPGLWGEVAHRVYRVLRLKDREIEHERLRLNQFLSGIEASPNGVMLLDATEHITWISSVAADHFGLDPQRDLAQRVTNLIRVPAFVQYLAAGDYRDPVHLPMPRGGQGRLSVVVRPYGDGLRLVLSQDITERDRAEAMRRDFVANVSHEIRTPLTVLHGFIETMNNLPLTEVERKRVLDLMNQQTERMQVLVSDLLTLATIEGSPHPTANTWMVVADLFSRLENDARGLSKGRHPLRFVLDEGSADVELAGVESEWLSAMGNLVSNAVRYTPEGSAIDVRWRLLPEGGAEFAVMDQGIGIDAEHLPRLTERFYRVDGSRSRETGGTGLGLSIVKHVIQRHGGDLRVTSEKGKGSTFTLVVPAARVRVRAAERTV</sequence>
<name>A0A4Q9H3B9_9BURK</name>
<dbReference type="InterPro" id="IPR036097">
    <property type="entry name" value="HisK_dim/P_sf"/>
</dbReference>
<keyword evidence="10" id="KW-0812">Transmembrane</keyword>
<dbReference type="GO" id="GO:0000155">
    <property type="term" value="F:phosphorelay sensor kinase activity"/>
    <property type="evidence" value="ECO:0007669"/>
    <property type="project" value="InterPro"/>
</dbReference>
<keyword evidence="12 19" id="KW-0418">Kinase</keyword>
<evidence type="ECO:0000256" key="4">
    <source>
        <dbReference type="ARBA" id="ARBA00019665"/>
    </source>
</evidence>
<keyword evidence="13" id="KW-0067">ATP-binding</keyword>
<dbReference type="SUPFAM" id="SSF55785">
    <property type="entry name" value="PYP-like sensor domain (PAS domain)"/>
    <property type="match status" value="1"/>
</dbReference>
<dbReference type="InterPro" id="IPR050351">
    <property type="entry name" value="BphY/WalK/GraS-like"/>
</dbReference>
<accession>A0A4Q9H3B9</accession>
<evidence type="ECO:0000259" key="18">
    <source>
        <dbReference type="PROSITE" id="PS50109"/>
    </source>
</evidence>
<dbReference type="PANTHER" id="PTHR45453">
    <property type="entry name" value="PHOSPHATE REGULON SENSOR PROTEIN PHOR"/>
    <property type="match status" value="1"/>
</dbReference>
<dbReference type="InterPro" id="IPR003594">
    <property type="entry name" value="HATPase_dom"/>
</dbReference>
<dbReference type="PROSITE" id="PS50109">
    <property type="entry name" value="HIS_KIN"/>
    <property type="match status" value="1"/>
</dbReference>
<dbReference type="CDD" id="cd00082">
    <property type="entry name" value="HisKA"/>
    <property type="match status" value="1"/>
</dbReference>
<feature type="domain" description="Histidine kinase" evidence="18">
    <location>
        <begin position="188"/>
        <end position="407"/>
    </location>
</feature>
<dbReference type="InterPro" id="IPR004358">
    <property type="entry name" value="Sig_transdc_His_kin-like_C"/>
</dbReference>
<comment type="subcellular location">
    <subcellularLocation>
        <location evidence="2">Cell inner membrane</location>
        <topology evidence="2">Multi-pass membrane protein</topology>
    </subcellularLocation>
</comment>
<keyword evidence="11" id="KW-0547">Nucleotide-binding</keyword>
<dbReference type="GO" id="GO:0006817">
    <property type="term" value="P:phosphate ion transport"/>
    <property type="evidence" value="ECO:0007669"/>
    <property type="project" value="UniProtKB-KW"/>
</dbReference>
<dbReference type="AlphaFoldDB" id="A0A4Q9H3B9"/>
<evidence type="ECO:0000256" key="3">
    <source>
        <dbReference type="ARBA" id="ARBA00012438"/>
    </source>
</evidence>
<evidence type="ECO:0000256" key="9">
    <source>
        <dbReference type="ARBA" id="ARBA00022679"/>
    </source>
</evidence>
<keyword evidence="16" id="KW-0472">Membrane</keyword>
<dbReference type="SUPFAM" id="SSF47384">
    <property type="entry name" value="Homodimeric domain of signal transducing histidine kinase"/>
    <property type="match status" value="1"/>
</dbReference>
<dbReference type="EC" id="2.7.13.3" evidence="3"/>
<evidence type="ECO:0000256" key="8">
    <source>
        <dbReference type="ARBA" id="ARBA00022592"/>
    </source>
</evidence>
<dbReference type="SUPFAM" id="SSF55874">
    <property type="entry name" value="ATPase domain of HSP90 chaperone/DNA topoisomerase II/histidine kinase"/>
    <property type="match status" value="1"/>
</dbReference>
<dbReference type="GO" id="GO:0004721">
    <property type="term" value="F:phosphoprotein phosphatase activity"/>
    <property type="evidence" value="ECO:0007669"/>
    <property type="project" value="TreeGrafter"/>
</dbReference>
<dbReference type="PANTHER" id="PTHR45453:SF1">
    <property type="entry name" value="PHOSPHATE REGULON SENSOR PROTEIN PHOR"/>
    <property type="match status" value="1"/>
</dbReference>
<keyword evidence="8" id="KW-0592">Phosphate transport</keyword>
<dbReference type="OrthoDB" id="9813151at2"/>
<keyword evidence="20" id="KW-1185">Reference proteome</keyword>
<keyword evidence="9" id="KW-0808">Transferase</keyword>
<evidence type="ECO:0000313" key="20">
    <source>
        <dbReference type="Proteomes" id="UP000292120"/>
    </source>
</evidence>